<dbReference type="Proteomes" id="UP000239001">
    <property type="component" value="Unassembled WGS sequence"/>
</dbReference>
<protein>
    <submittedName>
        <fullName evidence="1">Uncharacterized protein</fullName>
    </submittedName>
</protein>
<organism evidence="1 2">
    <name type="scientific">Aphanothece hegewaldii CCALA 016</name>
    <dbReference type="NCBI Taxonomy" id="2107694"/>
    <lineage>
        <taxon>Bacteria</taxon>
        <taxon>Bacillati</taxon>
        <taxon>Cyanobacteriota</taxon>
        <taxon>Cyanophyceae</taxon>
        <taxon>Oscillatoriophycideae</taxon>
        <taxon>Chroococcales</taxon>
        <taxon>Aphanothecaceae</taxon>
        <taxon>Aphanothece</taxon>
    </lineage>
</organism>
<evidence type="ECO:0000313" key="2">
    <source>
        <dbReference type="Proteomes" id="UP000239001"/>
    </source>
</evidence>
<keyword evidence="2" id="KW-1185">Reference proteome</keyword>
<dbReference type="AlphaFoldDB" id="A0A2T1LV29"/>
<name>A0A2T1LV29_9CHRO</name>
<evidence type="ECO:0000313" key="1">
    <source>
        <dbReference type="EMBL" id="PSF35540.1"/>
    </source>
</evidence>
<reference evidence="1 2" key="2">
    <citation type="submission" date="2018-03" db="EMBL/GenBank/DDBJ databases">
        <authorList>
            <person name="Keele B.F."/>
        </authorList>
    </citation>
    <scope>NUCLEOTIDE SEQUENCE [LARGE SCALE GENOMIC DNA]</scope>
    <source>
        <strain evidence="1 2">CCALA 016</strain>
    </source>
</reference>
<gene>
    <name evidence="1" type="ORF">C7H19_16135</name>
</gene>
<dbReference type="OrthoDB" id="574284at2"/>
<accession>A0A2T1LV29</accession>
<proteinExistence type="predicted"/>
<reference evidence="1 2" key="1">
    <citation type="submission" date="2018-03" db="EMBL/GenBank/DDBJ databases">
        <title>The ancient ancestry and fast evolution of plastids.</title>
        <authorList>
            <person name="Moore K.R."/>
            <person name="Magnabosco C."/>
            <person name="Momper L."/>
            <person name="Gold D.A."/>
            <person name="Bosak T."/>
            <person name="Fournier G.P."/>
        </authorList>
    </citation>
    <scope>NUCLEOTIDE SEQUENCE [LARGE SCALE GENOMIC DNA]</scope>
    <source>
        <strain evidence="1 2">CCALA 016</strain>
    </source>
</reference>
<dbReference type="RefSeq" id="WP_106457952.1">
    <property type="nucleotide sequence ID" value="NZ_PXOH01000019.1"/>
</dbReference>
<comment type="caution">
    <text evidence="1">The sequence shown here is derived from an EMBL/GenBank/DDBJ whole genome shotgun (WGS) entry which is preliminary data.</text>
</comment>
<dbReference type="EMBL" id="PXOH01000019">
    <property type="protein sequence ID" value="PSF35540.1"/>
    <property type="molecule type" value="Genomic_DNA"/>
</dbReference>
<sequence>MNNQQPKIPDAETRRKEVKQLREVVKRMDEGIAQLDDLIAKLETDIQNSPLTAYRLKRMQQTTQSE</sequence>